<dbReference type="InterPro" id="IPR001647">
    <property type="entry name" value="HTH_TetR"/>
</dbReference>
<organism evidence="4 5">
    <name type="scientific">Holdemanella biformis</name>
    <dbReference type="NCBI Taxonomy" id="1735"/>
    <lineage>
        <taxon>Bacteria</taxon>
        <taxon>Bacillati</taxon>
        <taxon>Bacillota</taxon>
        <taxon>Erysipelotrichia</taxon>
        <taxon>Erysipelotrichales</taxon>
        <taxon>Erysipelotrichaceae</taxon>
        <taxon>Holdemanella</taxon>
    </lineage>
</organism>
<accession>A0A395W402</accession>
<evidence type="ECO:0000259" key="3">
    <source>
        <dbReference type="PROSITE" id="PS50977"/>
    </source>
</evidence>
<evidence type="ECO:0000256" key="2">
    <source>
        <dbReference type="PROSITE-ProRule" id="PRU00335"/>
    </source>
</evidence>
<dbReference type="AlphaFoldDB" id="A0A395W402"/>
<dbReference type="Pfam" id="PF00440">
    <property type="entry name" value="TetR_N"/>
    <property type="match status" value="1"/>
</dbReference>
<dbReference type="GO" id="GO:0003677">
    <property type="term" value="F:DNA binding"/>
    <property type="evidence" value="ECO:0007669"/>
    <property type="project" value="UniProtKB-UniRule"/>
</dbReference>
<protein>
    <submittedName>
        <fullName evidence="4">TetR family transcriptional regulator</fullName>
    </submittedName>
</protein>
<comment type="caution">
    <text evidence="4">The sequence shown here is derived from an EMBL/GenBank/DDBJ whole genome shotgun (WGS) entry which is preliminary data.</text>
</comment>
<evidence type="ECO:0000256" key="1">
    <source>
        <dbReference type="ARBA" id="ARBA00023125"/>
    </source>
</evidence>
<name>A0A395W402_9FIRM</name>
<gene>
    <name evidence="4" type="ORF">DWW32_11575</name>
</gene>
<dbReference type="Proteomes" id="UP000265489">
    <property type="component" value="Unassembled WGS sequence"/>
</dbReference>
<dbReference type="Gene3D" id="1.10.357.10">
    <property type="entry name" value="Tetracycline Repressor, domain 2"/>
    <property type="match status" value="1"/>
</dbReference>
<dbReference type="PANTHER" id="PTHR43479">
    <property type="entry name" value="ACREF/ENVCD OPERON REPRESSOR-RELATED"/>
    <property type="match status" value="1"/>
</dbReference>
<dbReference type="Pfam" id="PF14278">
    <property type="entry name" value="TetR_C_8"/>
    <property type="match status" value="1"/>
</dbReference>
<dbReference type="RefSeq" id="WP_003864335.1">
    <property type="nucleotide sequence ID" value="NZ_CABLCL010000035.1"/>
</dbReference>
<dbReference type="GeneID" id="66580478"/>
<dbReference type="PANTHER" id="PTHR43479:SF11">
    <property type="entry name" value="ACREF_ENVCD OPERON REPRESSOR-RELATED"/>
    <property type="match status" value="1"/>
</dbReference>
<dbReference type="PROSITE" id="PS50977">
    <property type="entry name" value="HTH_TETR_2"/>
    <property type="match status" value="1"/>
</dbReference>
<keyword evidence="1 2" id="KW-0238">DNA-binding</keyword>
<dbReference type="EMBL" id="QRYQ01000030">
    <property type="protein sequence ID" value="RGU89391.1"/>
    <property type="molecule type" value="Genomic_DNA"/>
</dbReference>
<dbReference type="InterPro" id="IPR050624">
    <property type="entry name" value="HTH-type_Tx_Regulator"/>
</dbReference>
<dbReference type="InterPro" id="IPR009057">
    <property type="entry name" value="Homeodomain-like_sf"/>
</dbReference>
<evidence type="ECO:0000313" key="4">
    <source>
        <dbReference type="EMBL" id="RGU89391.1"/>
    </source>
</evidence>
<feature type="DNA-binding region" description="H-T-H motif" evidence="2">
    <location>
        <begin position="30"/>
        <end position="49"/>
    </location>
</feature>
<proteinExistence type="predicted"/>
<reference evidence="4 5" key="1">
    <citation type="submission" date="2018-08" db="EMBL/GenBank/DDBJ databases">
        <title>A genome reference for cultivated species of the human gut microbiota.</title>
        <authorList>
            <person name="Zou Y."/>
            <person name="Xue W."/>
            <person name="Luo G."/>
        </authorList>
    </citation>
    <scope>NUCLEOTIDE SEQUENCE [LARGE SCALE GENOMIC DNA]</scope>
    <source>
        <strain evidence="4 5">AF15-20</strain>
    </source>
</reference>
<feature type="domain" description="HTH tetR-type" evidence="3">
    <location>
        <begin position="7"/>
        <end position="67"/>
    </location>
</feature>
<dbReference type="SUPFAM" id="SSF46689">
    <property type="entry name" value="Homeodomain-like"/>
    <property type="match status" value="1"/>
</dbReference>
<sequence length="186" mass="22500">MTLNEKVTMKDLLSEGLYILMQQKPFEKITIKQICDKTGVIRGTFYNHFMDKYEALEYLIHRMFYKGIEHESNPQIIKHIFQTVSDDRDFFKSCYRITGQNGFEDLMSNVFKEIFRNVFSYLDVSRLDSRFTVDFLVDYYANDLLYFLKYWISRNFEPDVETYYAKIDILFKNSIKELNIRYMDKS</sequence>
<evidence type="ECO:0000313" key="5">
    <source>
        <dbReference type="Proteomes" id="UP000265489"/>
    </source>
</evidence>
<dbReference type="InterPro" id="IPR039532">
    <property type="entry name" value="TetR_C_Firmicutes"/>
</dbReference>